<feature type="signal peptide" evidence="1">
    <location>
        <begin position="1"/>
        <end position="22"/>
    </location>
</feature>
<dbReference type="GO" id="GO:0006629">
    <property type="term" value="P:lipid metabolic process"/>
    <property type="evidence" value="ECO:0007669"/>
    <property type="project" value="InterPro"/>
</dbReference>
<protein>
    <submittedName>
        <fullName evidence="2">Uncharacterized protein</fullName>
    </submittedName>
</protein>
<dbReference type="Proteomes" id="UP000193920">
    <property type="component" value="Unassembled WGS sequence"/>
</dbReference>
<proteinExistence type="predicted"/>
<name>A0A1Y2AHZ5_9FUNG</name>
<evidence type="ECO:0000313" key="3">
    <source>
        <dbReference type="Proteomes" id="UP000193920"/>
    </source>
</evidence>
<dbReference type="InterPro" id="IPR017946">
    <property type="entry name" value="PLC-like_Pdiesterase_TIM-brl"/>
</dbReference>
<sequence>MLFRFILAIYTCFLSLLQYGYPHTISIKSIDIPDELIYHLDINTRVIKDDSQKFTGTCSLGHSYLCKDNVCVCIEEIYNKPFIEFPDKDNYIHKYILIPFAPFYKNVISQYIKSNKNETIHVSTDSISVRCVFSAQDVGKYFVLDNLPNEAYLFSTKDCTKTYICKSRDKGFFSDDVYDCYYRTEIVNGSFGPTSRVDPDQCMFKGNVKVKAPCYYTSNGNEKTIDNINIYTIVPFHDIDNNRALTEFGWCEFTNKNEDATWMSKINPDTHDSGTYALKYDNLPFMEDWAITQNLDIYEQLIHGIR</sequence>
<gene>
    <name evidence="2" type="ORF">LY90DRAFT_632213</name>
</gene>
<dbReference type="Gene3D" id="3.20.20.190">
    <property type="entry name" value="Phosphatidylinositol (PI) phosphodiesterase"/>
    <property type="match status" value="1"/>
</dbReference>
<organism evidence="2 3">
    <name type="scientific">Neocallimastix californiae</name>
    <dbReference type="NCBI Taxonomy" id="1754190"/>
    <lineage>
        <taxon>Eukaryota</taxon>
        <taxon>Fungi</taxon>
        <taxon>Fungi incertae sedis</taxon>
        <taxon>Chytridiomycota</taxon>
        <taxon>Chytridiomycota incertae sedis</taxon>
        <taxon>Neocallimastigomycetes</taxon>
        <taxon>Neocallimastigales</taxon>
        <taxon>Neocallimastigaceae</taxon>
        <taxon>Neocallimastix</taxon>
    </lineage>
</organism>
<comment type="caution">
    <text evidence="2">The sequence shown here is derived from an EMBL/GenBank/DDBJ whole genome shotgun (WGS) entry which is preliminary data.</text>
</comment>
<accession>A0A1Y2AHZ5</accession>
<feature type="chain" id="PRO_5012372660" evidence="1">
    <location>
        <begin position="23"/>
        <end position="306"/>
    </location>
</feature>
<evidence type="ECO:0000256" key="1">
    <source>
        <dbReference type="SAM" id="SignalP"/>
    </source>
</evidence>
<keyword evidence="3" id="KW-1185">Reference proteome</keyword>
<keyword evidence="1" id="KW-0732">Signal</keyword>
<dbReference type="EMBL" id="MCOG01000253">
    <property type="protein sequence ID" value="ORY22092.1"/>
    <property type="molecule type" value="Genomic_DNA"/>
</dbReference>
<evidence type="ECO:0000313" key="2">
    <source>
        <dbReference type="EMBL" id="ORY22092.1"/>
    </source>
</evidence>
<dbReference type="OrthoDB" id="1046782at2759"/>
<dbReference type="AlphaFoldDB" id="A0A1Y2AHZ5"/>
<dbReference type="GO" id="GO:0008081">
    <property type="term" value="F:phosphoric diester hydrolase activity"/>
    <property type="evidence" value="ECO:0007669"/>
    <property type="project" value="InterPro"/>
</dbReference>
<reference evidence="2 3" key="1">
    <citation type="submission" date="2016-08" db="EMBL/GenBank/DDBJ databases">
        <title>A Parts List for Fungal Cellulosomes Revealed by Comparative Genomics.</title>
        <authorList>
            <consortium name="DOE Joint Genome Institute"/>
            <person name="Haitjema C.H."/>
            <person name="Gilmore S.P."/>
            <person name="Henske J.K."/>
            <person name="Solomon K.V."/>
            <person name="De Groot R."/>
            <person name="Kuo A."/>
            <person name="Mondo S.J."/>
            <person name="Salamov A.A."/>
            <person name="Labutti K."/>
            <person name="Zhao Z."/>
            <person name="Chiniquy J."/>
            <person name="Barry K."/>
            <person name="Brewer H.M."/>
            <person name="Purvine S.O."/>
            <person name="Wright A.T."/>
            <person name="Boxma B."/>
            <person name="Van Alen T."/>
            <person name="Hackstein J.H."/>
            <person name="Baker S.E."/>
            <person name="Grigoriev I.V."/>
            <person name="O'Malley M.A."/>
        </authorList>
    </citation>
    <scope>NUCLEOTIDE SEQUENCE [LARGE SCALE GENOMIC DNA]</scope>
    <source>
        <strain evidence="2 3">G1</strain>
    </source>
</reference>
<dbReference type="SUPFAM" id="SSF51695">
    <property type="entry name" value="PLC-like phosphodiesterases"/>
    <property type="match status" value="1"/>
</dbReference>